<keyword evidence="3 13" id="KW-0732">Signal</keyword>
<dbReference type="Gene3D" id="3.40.390.10">
    <property type="entry name" value="Collagenase (Catalytic Domain)"/>
    <property type="match status" value="1"/>
</dbReference>
<evidence type="ECO:0000256" key="11">
    <source>
        <dbReference type="ARBA" id="ARBA00024324"/>
    </source>
</evidence>
<dbReference type="CDD" id="cd04283">
    <property type="entry name" value="ZnMc_hatching_enzyme"/>
    <property type="match status" value="1"/>
</dbReference>
<evidence type="ECO:0000256" key="1">
    <source>
        <dbReference type="ARBA" id="ARBA00022670"/>
    </source>
</evidence>
<dbReference type="RefSeq" id="NP_001296855.1">
    <property type="nucleotide sequence ID" value="NM_001309926.1"/>
</dbReference>
<evidence type="ECO:0000256" key="10">
    <source>
        <dbReference type="ARBA" id="ARBA00023329"/>
    </source>
</evidence>
<sequence>MISSTSLLLLLLLGFSRALPLQEEGDQEEEKEEGADTVDMTTRILTANNASDEMLLEGDIMLPKSRNAMKCWYNSCVWPKASNGKVVIPYVIGREFSGYERGIIEGGMRAFSGPTCIRFTPRTNERDFISVVSKQGCWSELGKTGGMQELSLNKQGCIYSGIVQHELNHALGFQHEQTRSDRDNYVRINWGNIIQQSAYNFQKHDTNNLNTPYDYSSIMHYGRDAFAIAYGRETITPFPNPNVPIGQRQGLSRWDVQRINMLHGC</sequence>
<evidence type="ECO:0000256" key="8">
    <source>
        <dbReference type="ARBA" id="ARBA00023157"/>
    </source>
</evidence>
<name>Q587L0_FUNHE</name>
<dbReference type="Ensembl" id="ENSFHET00000015088.1">
    <property type="protein sequence ID" value="ENSFHEP00000021586.1"/>
    <property type="gene ID" value="ENSFHEG00000001428.1"/>
</dbReference>
<dbReference type="EMBL" id="AB210813">
    <property type="protein sequence ID" value="BAD95446.1"/>
    <property type="molecule type" value="mRNA"/>
</dbReference>
<dbReference type="InterPro" id="IPR001506">
    <property type="entry name" value="Peptidase_M12A"/>
</dbReference>
<dbReference type="AlphaFoldDB" id="Q587L0"/>
<feature type="binding site" evidence="12">
    <location>
        <position position="169"/>
    </location>
    <ligand>
        <name>Zn(2+)</name>
        <dbReference type="ChEBI" id="CHEBI:29105"/>
        <note>catalytic</note>
    </ligand>
</feature>
<dbReference type="FunFam" id="3.40.390.10:FF:000040">
    <property type="entry name" value="Metalloendopeptidase"/>
    <property type="match status" value="1"/>
</dbReference>
<dbReference type="OrthoDB" id="8433636at2759"/>
<comment type="caution">
    <text evidence="12">Lacks conserved residue(s) required for the propagation of feature annotation.</text>
</comment>
<dbReference type="PROSITE" id="PS51864">
    <property type="entry name" value="ASTACIN"/>
    <property type="match status" value="1"/>
</dbReference>
<reference evidence="15" key="1">
    <citation type="journal article" date="2005" name="FEBS J.">
        <title>Purification and gene cloning of Fundulus heteroclitus hatching enzyme. A hatching enzyme system composed of high choriolytic enzyme and low choriolytic enzyme is conserved between two different teleosts, Fundulus heteroclitus and medaka Oryzias latipes.</title>
        <authorList>
            <person name="Kawaguchi M."/>
            <person name="Yasumasu S."/>
            <person name="Shimizu A."/>
            <person name="Hiroi J."/>
            <person name="Yoshizaki N."/>
            <person name="Nagata K."/>
            <person name="Tanokura M."/>
            <person name="Iuchi I."/>
        </authorList>
    </citation>
    <scope>NUCLEOTIDE SEQUENCE</scope>
</reference>
<comment type="subcellular location">
    <subcellularLocation>
        <location evidence="11">Zymogen granule</location>
    </subcellularLocation>
</comment>
<feature type="domain" description="Peptidase M12A" evidence="14">
    <location>
        <begin position="67"/>
        <end position="265"/>
    </location>
</feature>
<evidence type="ECO:0000256" key="3">
    <source>
        <dbReference type="ARBA" id="ARBA00022729"/>
    </source>
</evidence>
<dbReference type="GO" id="GO:0042588">
    <property type="term" value="C:zymogen granule"/>
    <property type="evidence" value="ECO:0007669"/>
    <property type="project" value="UniProtKB-SubCell"/>
</dbReference>
<keyword evidence="17" id="KW-1185">Reference proteome</keyword>
<evidence type="ECO:0000256" key="4">
    <source>
        <dbReference type="ARBA" id="ARBA00022801"/>
    </source>
</evidence>
<keyword evidence="4 12" id="KW-0378">Hydrolase</keyword>
<organism evidence="15">
    <name type="scientific">Fundulus heteroclitus</name>
    <name type="common">Killifish</name>
    <name type="synonym">Mummichog</name>
    <dbReference type="NCBI Taxonomy" id="8078"/>
    <lineage>
        <taxon>Eukaryota</taxon>
        <taxon>Metazoa</taxon>
        <taxon>Chordata</taxon>
        <taxon>Craniata</taxon>
        <taxon>Vertebrata</taxon>
        <taxon>Euteleostomi</taxon>
        <taxon>Actinopterygii</taxon>
        <taxon>Neopterygii</taxon>
        <taxon>Teleostei</taxon>
        <taxon>Neoteleostei</taxon>
        <taxon>Acanthomorphata</taxon>
        <taxon>Ovalentaria</taxon>
        <taxon>Atherinomorphae</taxon>
        <taxon>Cyprinodontiformes</taxon>
        <taxon>Fundulidae</taxon>
        <taxon>Fundulus</taxon>
    </lineage>
</organism>
<protein>
    <recommendedName>
        <fullName evidence="13">Metalloendopeptidase</fullName>
        <ecNumber evidence="13">3.4.24.-</ecNumber>
    </recommendedName>
</protein>
<dbReference type="PANTHER" id="PTHR10127">
    <property type="entry name" value="DISCOIDIN, CUB, EGF, LAMININ , AND ZINC METALLOPROTEASE DOMAIN CONTAINING"/>
    <property type="match status" value="1"/>
</dbReference>
<reference evidence="16" key="2">
    <citation type="submission" date="2025-05" db="UniProtKB">
        <authorList>
            <consortium name="Ensembl"/>
        </authorList>
    </citation>
    <scope>IDENTIFICATION</scope>
</reference>
<evidence type="ECO:0000256" key="6">
    <source>
        <dbReference type="ARBA" id="ARBA00023049"/>
    </source>
</evidence>
<keyword evidence="7" id="KW-0865">Zymogen</keyword>
<gene>
    <name evidence="15" type="primary">FHCE</name>
</gene>
<dbReference type="PRINTS" id="PR00480">
    <property type="entry name" value="ASTACIN"/>
</dbReference>
<dbReference type="EC" id="3.4.24.-" evidence="13"/>
<feature type="binding site" evidence="12">
    <location>
        <position position="175"/>
    </location>
    <ligand>
        <name>Zn(2+)</name>
        <dbReference type="ChEBI" id="CHEBI:29105"/>
        <note>catalytic</note>
    </ligand>
</feature>
<evidence type="ECO:0000256" key="12">
    <source>
        <dbReference type="PROSITE-ProRule" id="PRU01211"/>
    </source>
</evidence>
<evidence type="ECO:0000256" key="7">
    <source>
        <dbReference type="ARBA" id="ARBA00023145"/>
    </source>
</evidence>
<dbReference type="GO" id="GO:0004222">
    <property type="term" value="F:metalloendopeptidase activity"/>
    <property type="evidence" value="ECO:0007669"/>
    <property type="project" value="UniProtKB-UniRule"/>
</dbReference>
<dbReference type="InterPro" id="IPR034039">
    <property type="entry name" value="ZnMP_hatching_enz"/>
</dbReference>
<keyword evidence="8" id="KW-1015">Disulfide bond</keyword>
<feature type="active site" evidence="12">
    <location>
        <position position="166"/>
    </location>
</feature>
<keyword evidence="6 12" id="KW-0482">Metalloprotease</keyword>
<evidence type="ECO:0000313" key="17">
    <source>
        <dbReference type="Proteomes" id="UP000265000"/>
    </source>
</evidence>
<keyword evidence="5 12" id="KW-0862">Zinc</keyword>
<keyword evidence="9" id="KW-0325">Glycoprotein</keyword>
<keyword evidence="1 12" id="KW-0645">Protease</keyword>
<dbReference type="SUPFAM" id="SSF55486">
    <property type="entry name" value="Metalloproteases ('zincins'), catalytic domain"/>
    <property type="match status" value="1"/>
</dbReference>
<evidence type="ECO:0000256" key="13">
    <source>
        <dbReference type="RuleBase" id="RU361183"/>
    </source>
</evidence>
<evidence type="ECO:0000256" key="9">
    <source>
        <dbReference type="ARBA" id="ARBA00023180"/>
    </source>
</evidence>
<feature type="chain" id="PRO_5044524615" description="Metalloendopeptidase" evidence="13">
    <location>
        <begin position="19"/>
        <end position="265"/>
    </location>
</feature>
<dbReference type="GO" id="GO:0008270">
    <property type="term" value="F:zinc ion binding"/>
    <property type="evidence" value="ECO:0007669"/>
    <property type="project" value="UniProtKB-UniRule"/>
</dbReference>
<evidence type="ECO:0000256" key="2">
    <source>
        <dbReference type="ARBA" id="ARBA00022723"/>
    </source>
</evidence>
<dbReference type="GeneTree" id="ENSGT00940000161051"/>
<dbReference type="InterPro" id="IPR006026">
    <property type="entry name" value="Peptidase_Metallo"/>
</dbReference>
<feature type="binding site" evidence="12">
    <location>
        <position position="165"/>
    </location>
    <ligand>
        <name>Zn(2+)</name>
        <dbReference type="ChEBI" id="CHEBI:29105"/>
        <note>catalytic</note>
    </ligand>
</feature>
<accession>Q587L0</accession>
<dbReference type="GeneID" id="105934125"/>
<proteinExistence type="evidence at transcript level"/>
<dbReference type="Pfam" id="PF01400">
    <property type="entry name" value="Astacin"/>
    <property type="match status" value="1"/>
</dbReference>
<dbReference type="SMART" id="SM00235">
    <property type="entry name" value="ZnMc"/>
    <property type="match status" value="1"/>
</dbReference>
<dbReference type="STRING" id="8078.ENSFHEP00000021586"/>
<dbReference type="InterPro" id="IPR024079">
    <property type="entry name" value="MetalloPept_cat_dom_sf"/>
</dbReference>
<evidence type="ECO:0000256" key="5">
    <source>
        <dbReference type="ARBA" id="ARBA00022833"/>
    </source>
</evidence>
<evidence type="ECO:0000259" key="14">
    <source>
        <dbReference type="PROSITE" id="PS51864"/>
    </source>
</evidence>
<keyword evidence="2 12" id="KW-0479">Metal-binding</keyword>
<evidence type="ECO:0000313" key="16">
    <source>
        <dbReference type="Ensembl" id="ENSFHEP00000021586.1"/>
    </source>
</evidence>
<dbReference type="MEROPS" id="M12.007"/>
<feature type="signal peptide" evidence="13">
    <location>
        <begin position="1"/>
        <end position="18"/>
    </location>
</feature>
<comment type="cofactor">
    <cofactor evidence="12 13">
        <name>Zn(2+)</name>
        <dbReference type="ChEBI" id="CHEBI:29105"/>
    </cofactor>
    <text evidence="12 13">Binds 1 zinc ion per subunit.</text>
</comment>
<dbReference type="GO" id="GO:0006508">
    <property type="term" value="P:proteolysis"/>
    <property type="evidence" value="ECO:0007669"/>
    <property type="project" value="UniProtKB-KW"/>
</dbReference>
<evidence type="ECO:0000313" key="15">
    <source>
        <dbReference type="EMBL" id="BAD95446.1"/>
    </source>
</evidence>
<keyword evidence="10" id="KW-0968">Cytoplasmic vesicle</keyword>
<dbReference type="Proteomes" id="UP000265000">
    <property type="component" value="Unplaced"/>
</dbReference>
<dbReference type="PANTHER" id="PTHR10127:SF839">
    <property type="entry name" value="HATCHING ENZYME 1.2-RELATED"/>
    <property type="match status" value="1"/>
</dbReference>